<accession>A0A6I2UU84</accession>
<feature type="transmembrane region" description="Helical" evidence="7">
    <location>
        <begin position="259"/>
        <end position="277"/>
    </location>
</feature>
<keyword evidence="5 7" id="KW-1133">Transmembrane helix</keyword>
<proteinExistence type="inferred from homology"/>
<dbReference type="SUPFAM" id="SSF103481">
    <property type="entry name" value="Multidrug resistance efflux transporter EmrE"/>
    <property type="match status" value="2"/>
</dbReference>
<dbReference type="InterPro" id="IPR000620">
    <property type="entry name" value="EamA_dom"/>
</dbReference>
<evidence type="ECO:0000256" key="6">
    <source>
        <dbReference type="ARBA" id="ARBA00023136"/>
    </source>
</evidence>
<keyword evidence="3" id="KW-1003">Cell membrane</keyword>
<keyword evidence="4 7" id="KW-0812">Transmembrane</keyword>
<sequence length="313" mass="33579">MNTWTSRELRTNDGAAERELVRMNTKRAEMLMLFVTFCWGSSYLFMKTGLESVGPFTLIAYRFGIAFAAAALLPGRAWRSLTRPVIMAGVITGALVFISFSCLVIGVEYTTTSNAGFITSLMVVFIPFVEKYGYGRPVRAGILFPSALSAAGVGFLTLHRGLSLNPGDLLCLCGAMLNAVQVCYASRLLVRMDALMLSVLQFGVTGLLGVAAAFLLESPALPTGFSGWFSVGYLGLICSAFGFIAQLTAQKYTSAERIGILFCLEPVFAAMIGVIVLHEPFGTGSLIGAALVLTGVILSGRSSRTDRRREAEV</sequence>
<dbReference type="Pfam" id="PF00892">
    <property type="entry name" value="EamA"/>
    <property type="match status" value="2"/>
</dbReference>
<feature type="transmembrane region" description="Helical" evidence="7">
    <location>
        <begin position="283"/>
        <end position="300"/>
    </location>
</feature>
<comment type="subcellular location">
    <subcellularLocation>
        <location evidence="1">Cell membrane</location>
        <topology evidence="1">Multi-pass membrane protein</topology>
    </subcellularLocation>
</comment>
<feature type="transmembrane region" description="Helical" evidence="7">
    <location>
        <begin position="28"/>
        <end position="46"/>
    </location>
</feature>
<protein>
    <submittedName>
        <fullName evidence="9">DMT family transporter</fullName>
    </submittedName>
</protein>
<feature type="domain" description="EamA" evidence="8">
    <location>
        <begin position="28"/>
        <end position="157"/>
    </location>
</feature>
<gene>
    <name evidence="9" type="ORF">FYJ78_06130</name>
</gene>
<evidence type="ECO:0000259" key="8">
    <source>
        <dbReference type="Pfam" id="PF00892"/>
    </source>
</evidence>
<keyword evidence="10" id="KW-1185">Reference proteome</keyword>
<evidence type="ECO:0000256" key="4">
    <source>
        <dbReference type="ARBA" id="ARBA00022692"/>
    </source>
</evidence>
<evidence type="ECO:0000256" key="7">
    <source>
        <dbReference type="SAM" id="Phobius"/>
    </source>
</evidence>
<dbReference type="PANTHER" id="PTHR42920:SF5">
    <property type="entry name" value="EAMA DOMAIN-CONTAINING PROTEIN"/>
    <property type="match status" value="1"/>
</dbReference>
<dbReference type="InterPro" id="IPR051258">
    <property type="entry name" value="Diverse_Substrate_Transporter"/>
</dbReference>
<organism evidence="9 10">
    <name type="scientific">Selenomonas montiformis</name>
    <dbReference type="NCBI Taxonomy" id="2652285"/>
    <lineage>
        <taxon>Bacteria</taxon>
        <taxon>Bacillati</taxon>
        <taxon>Bacillota</taxon>
        <taxon>Negativicutes</taxon>
        <taxon>Selenomonadales</taxon>
        <taxon>Selenomonadaceae</taxon>
        <taxon>Selenomonas</taxon>
    </lineage>
</organism>
<dbReference type="AlphaFoldDB" id="A0A6I2UU84"/>
<evidence type="ECO:0000256" key="3">
    <source>
        <dbReference type="ARBA" id="ARBA00022475"/>
    </source>
</evidence>
<evidence type="ECO:0000256" key="2">
    <source>
        <dbReference type="ARBA" id="ARBA00007362"/>
    </source>
</evidence>
<feature type="transmembrane region" description="Helical" evidence="7">
    <location>
        <begin position="195"/>
        <end position="216"/>
    </location>
</feature>
<reference evidence="9 10" key="1">
    <citation type="submission" date="2019-08" db="EMBL/GenBank/DDBJ databases">
        <title>In-depth cultivation of the pig gut microbiome towards novel bacterial diversity and tailored functional studies.</title>
        <authorList>
            <person name="Wylensek D."/>
            <person name="Hitch T.C.A."/>
            <person name="Clavel T."/>
        </authorList>
    </citation>
    <scope>NUCLEOTIDE SEQUENCE [LARGE SCALE GENOMIC DNA]</scope>
    <source>
        <strain evidence="10">WCA-380-WT-3B3</strain>
    </source>
</reference>
<feature type="transmembrane region" description="Helical" evidence="7">
    <location>
        <begin position="113"/>
        <end position="129"/>
    </location>
</feature>
<feature type="transmembrane region" description="Helical" evidence="7">
    <location>
        <begin position="52"/>
        <end position="73"/>
    </location>
</feature>
<dbReference type="EMBL" id="VUNL01000005">
    <property type="protein sequence ID" value="MSV24767.1"/>
    <property type="molecule type" value="Genomic_DNA"/>
</dbReference>
<feature type="transmembrane region" description="Helical" evidence="7">
    <location>
        <begin position="228"/>
        <end position="247"/>
    </location>
</feature>
<dbReference type="Gene3D" id="1.10.3730.20">
    <property type="match status" value="1"/>
</dbReference>
<evidence type="ECO:0000256" key="1">
    <source>
        <dbReference type="ARBA" id="ARBA00004651"/>
    </source>
</evidence>
<dbReference type="Proteomes" id="UP000430222">
    <property type="component" value="Unassembled WGS sequence"/>
</dbReference>
<dbReference type="PANTHER" id="PTHR42920">
    <property type="entry name" value="OS03G0707200 PROTEIN-RELATED"/>
    <property type="match status" value="1"/>
</dbReference>
<name>A0A6I2UU84_9FIRM</name>
<evidence type="ECO:0000256" key="5">
    <source>
        <dbReference type="ARBA" id="ARBA00022989"/>
    </source>
</evidence>
<dbReference type="InterPro" id="IPR037185">
    <property type="entry name" value="EmrE-like"/>
</dbReference>
<feature type="domain" description="EamA" evidence="8">
    <location>
        <begin position="166"/>
        <end position="299"/>
    </location>
</feature>
<keyword evidence="6 7" id="KW-0472">Membrane</keyword>
<comment type="caution">
    <text evidence="9">The sequence shown here is derived from an EMBL/GenBank/DDBJ whole genome shotgun (WGS) entry which is preliminary data.</text>
</comment>
<feature type="transmembrane region" description="Helical" evidence="7">
    <location>
        <begin position="85"/>
        <end position="107"/>
    </location>
</feature>
<evidence type="ECO:0000313" key="9">
    <source>
        <dbReference type="EMBL" id="MSV24767.1"/>
    </source>
</evidence>
<comment type="similarity">
    <text evidence="2">Belongs to the EamA transporter family.</text>
</comment>
<evidence type="ECO:0000313" key="10">
    <source>
        <dbReference type="Proteomes" id="UP000430222"/>
    </source>
</evidence>
<dbReference type="GO" id="GO:0005886">
    <property type="term" value="C:plasma membrane"/>
    <property type="evidence" value="ECO:0007669"/>
    <property type="project" value="UniProtKB-SubCell"/>
</dbReference>